<dbReference type="Pfam" id="PF02225">
    <property type="entry name" value="PA"/>
    <property type="match status" value="1"/>
</dbReference>
<evidence type="ECO:0000256" key="2">
    <source>
        <dbReference type="ARBA" id="ARBA00022670"/>
    </source>
</evidence>
<dbReference type="CDD" id="cd02120">
    <property type="entry name" value="PA_subtilisin_like"/>
    <property type="match status" value="1"/>
</dbReference>
<dbReference type="InterPro" id="IPR034197">
    <property type="entry name" value="Peptidases_S8_3"/>
</dbReference>
<feature type="active site" description="Charge relay system" evidence="6 7">
    <location>
        <position position="191"/>
    </location>
</feature>
<dbReference type="InterPro" id="IPR010259">
    <property type="entry name" value="S8pro/Inhibitor_I9"/>
</dbReference>
<evidence type="ECO:0000259" key="10">
    <source>
        <dbReference type="Pfam" id="PF05922"/>
    </source>
</evidence>
<comment type="similarity">
    <text evidence="1 7">Belongs to the peptidase S8 family.</text>
</comment>
<name>A0A7J7P913_9MAGN</name>
<dbReference type="PRINTS" id="PR00723">
    <property type="entry name" value="SUBTILISIN"/>
</dbReference>
<dbReference type="InterPro" id="IPR023828">
    <property type="entry name" value="Peptidase_S8_Ser-AS"/>
</dbReference>
<evidence type="ECO:0008006" key="14">
    <source>
        <dbReference type="Google" id="ProtNLM"/>
    </source>
</evidence>
<dbReference type="PANTHER" id="PTHR10795">
    <property type="entry name" value="PROPROTEIN CONVERTASE SUBTILISIN/KEXIN"/>
    <property type="match status" value="1"/>
</dbReference>
<dbReference type="SUPFAM" id="SSF52743">
    <property type="entry name" value="Subtilisin-like"/>
    <property type="match status" value="1"/>
</dbReference>
<keyword evidence="13" id="KW-1185">Reference proteome</keyword>
<proteinExistence type="inferred from homology"/>
<dbReference type="Gene3D" id="3.50.30.30">
    <property type="match status" value="1"/>
</dbReference>
<dbReference type="InterPro" id="IPR015500">
    <property type="entry name" value="Peptidase_S8_subtilisin-rel"/>
</dbReference>
<dbReference type="PROSITE" id="PS51892">
    <property type="entry name" value="SUBTILASE"/>
    <property type="match status" value="1"/>
</dbReference>
<dbReference type="Gene3D" id="3.30.70.80">
    <property type="entry name" value="Peptidase S8 propeptide/proteinase inhibitor I9"/>
    <property type="match status" value="1"/>
</dbReference>
<evidence type="ECO:0000259" key="11">
    <source>
        <dbReference type="Pfam" id="PF17766"/>
    </source>
</evidence>
<comment type="caution">
    <text evidence="12">The sequence shown here is derived from an EMBL/GenBank/DDBJ whole genome shotgun (WGS) entry which is preliminary data.</text>
</comment>
<evidence type="ECO:0000313" key="13">
    <source>
        <dbReference type="Proteomes" id="UP000541444"/>
    </source>
</evidence>
<keyword evidence="5 7" id="KW-0720">Serine protease</keyword>
<evidence type="ECO:0000256" key="6">
    <source>
        <dbReference type="PIRSR" id="PIRSR615500-1"/>
    </source>
</evidence>
<feature type="non-terminal residue" evidence="12">
    <location>
        <position position="1"/>
    </location>
</feature>
<dbReference type="Gene3D" id="3.40.50.200">
    <property type="entry name" value="Peptidase S8/S53 domain"/>
    <property type="match status" value="1"/>
</dbReference>
<dbReference type="EMBL" id="JACGCM010000140">
    <property type="protein sequence ID" value="KAF6175830.1"/>
    <property type="molecule type" value="Genomic_DNA"/>
</dbReference>
<dbReference type="GO" id="GO:0004252">
    <property type="term" value="F:serine-type endopeptidase activity"/>
    <property type="evidence" value="ECO:0007669"/>
    <property type="project" value="UniProtKB-UniRule"/>
</dbReference>
<feature type="domain" description="PA" evidence="9">
    <location>
        <begin position="373"/>
        <end position="443"/>
    </location>
</feature>
<dbReference type="FunFam" id="3.30.70.80:FF:000002">
    <property type="entry name" value="Subtilisin-like protease SBT5.3"/>
    <property type="match status" value="1"/>
</dbReference>
<accession>A0A7J7P913</accession>
<dbReference type="Pfam" id="PF00082">
    <property type="entry name" value="Peptidase_S8"/>
    <property type="match status" value="1"/>
</dbReference>
<dbReference type="OrthoDB" id="206201at2759"/>
<dbReference type="PROSITE" id="PS00138">
    <property type="entry name" value="SUBTILASE_SER"/>
    <property type="match status" value="1"/>
</dbReference>
<evidence type="ECO:0000259" key="9">
    <source>
        <dbReference type="Pfam" id="PF02225"/>
    </source>
</evidence>
<evidence type="ECO:0000256" key="4">
    <source>
        <dbReference type="ARBA" id="ARBA00022801"/>
    </source>
</evidence>
<organism evidence="12 13">
    <name type="scientific">Kingdonia uniflora</name>
    <dbReference type="NCBI Taxonomy" id="39325"/>
    <lineage>
        <taxon>Eukaryota</taxon>
        <taxon>Viridiplantae</taxon>
        <taxon>Streptophyta</taxon>
        <taxon>Embryophyta</taxon>
        <taxon>Tracheophyta</taxon>
        <taxon>Spermatophyta</taxon>
        <taxon>Magnoliopsida</taxon>
        <taxon>Ranunculales</taxon>
        <taxon>Circaeasteraceae</taxon>
        <taxon>Kingdonia</taxon>
    </lineage>
</organism>
<dbReference type="AlphaFoldDB" id="A0A7J7P913"/>
<evidence type="ECO:0000313" key="12">
    <source>
        <dbReference type="EMBL" id="KAF6175830.1"/>
    </source>
</evidence>
<dbReference type="InterPro" id="IPR037045">
    <property type="entry name" value="S8pro/Inhibitor_I9_sf"/>
</dbReference>
<dbReference type="Pfam" id="PF17766">
    <property type="entry name" value="fn3_6"/>
    <property type="match status" value="1"/>
</dbReference>
<dbReference type="GO" id="GO:0006508">
    <property type="term" value="P:proteolysis"/>
    <property type="evidence" value="ECO:0007669"/>
    <property type="project" value="UniProtKB-KW"/>
</dbReference>
<evidence type="ECO:0000256" key="3">
    <source>
        <dbReference type="ARBA" id="ARBA00022729"/>
    </source>
</evidence>
<dbReference type="InterPro" id="IPR036852">
    <property type="entry name" value="Peptidase_S8/S53_dom_sf"/>
</dbReference>
<keyword evidence="2 7" id="KW-0645">Protease</keyword>
<sequence length="742" mass="79634">AYVVYLGGHSHSPELSSVDLEQVTESHHELLGTFVGSKENARSVIFYSYTRHINGFAAYLDEEEAAEISKHPDVISIFLNKRNKLHTTRSWEFMALEKNGETLPASIWQKARFGEDVIIGNLDTGVWPESESFNDKGMGPIPAKWRGSCQNSTKLGVFCNRKLIGAKYFNKGVGGINPPLKYFTARDTNGHGTHTLSTAGGRFVKGANLFGAGNGTAKGGAPNARVAAYKVCWDPPITLESVCDDADILAGFDEAIHDGVDVLSVSLGQFSRDYLNDAVAIGSFHAVMNGITVVCSAGNGGISRSVNNAAPWIITVGASSIDREFSSDVILGNKLRFKGQSLSSNALPRGKLYPLTTAEKVKESNATNDDSRFCMAGTLDPEKVKGKIVVCIQGNITGVQKGKVVSDAGGIGMILVNKDVEYDGVFAEAHVLPTSHITAADGLGLIAYIDSTKSPMAFITPVATQLDTKPAPVVAYFSSRGPNNITPEILKPDIIAPGVNIIAAFSQAIGPSNLPFDERRVLFNSLSGTSMACPHVSGIVGLLKALHPDWSPSAIKSAIMTTARVRGNTKEPILNTLHVKADPFMYGSGHVRPNRAMDPGLVYDLKKDDYLNFLCSVGYNGSLSKFTSENHTCTKSPRLVDFNYPAITLPTLYSSTTVTRTLKNVGSPGTYTVKVIEPHGVSVIVKPKSLKFEKVGEEKTFKVSMKVKQGFIEESVFGGILWSDGAHAVRSPIVVMQGVVNG</sequence>
<feature type="domain" description="Subtilisin-like protease fibronectin type-III" evidence="11">
    <location>
        <begin position="641"/>
        <end position="735"/>
    </location>
</feature>
<dbReference type="Proteomes" id="UP000541444">
    <property type="component" value="Unassembled WGS sequence"/>
</dbReference>
<keyword evidence="3" id="KW-0732">Signal</keyword>
<reference evidence="12 13" key="1">
    <citation type="journal article" date="2020" name="IScience">
        <title>Genome Sequencing of the Endangered Kingdonia uniflora (Circaeasteraceae, Ranunculales) Reveals Potential Mechanisms of Evolutionary Specialization.</title>
        <authorList>
            <person name="Sun Y."/>
            <person name="Deng T."/>
            <person name="Zhang A."/>
            <person name="Moore M.J."/>
            <person name="Landis J.B."/>
            <person name="Lin N."/>
            <person name="Zhang H."/>
            <person name="Zhang X."/>
            <person name="Huang J."/>
            <person name="Zhang X."/>
            <person name="Sun H."/>
            <person name="Wang H."/>
        </authorList>
    </citation>
    <scope>NUCLEOTIDE SEQUENCE [LARGE SCALE GENOMIC DNA]</scope>
    <source>
        <strain evidence="12">TB1705</strain>
        <tissue evidence="12">Leaf</tissue>
    </source>
</reference>
<dbReference type="InterPro" id="IPR045051">
    <property type="entry name" value="SBT"/>
</dbReference>
<dbReference type="InterPro" id="IPR041469">
    <property type="entry name" value="Subtilisin-like_FN3"/>
</dbReference>
<gene>
    <name evidence="12" type="ORF">GIB67_003318</name>
</gene>
<dbReference type="FunFam" id="3.40.50.200:FF:000006">
    <property type="entry name" value="Subtilisin-like protease SBT1.5"/>
    <property type="match status" value="1"/>
</dbReference>
<evidence type="ECO:0000256" key="7">
    <source>
        <dbReference type="PROSITE-ProRule" id="PRU01240"/>
    </source>
</evidence>
<dbReference type="InterPro" id="IPR003137">
    <property type="entry name" value="PA_domain"/>
</dbReference>
<protein>
    <recommendedName>
        <fullName evidence="14">Subtilisin-like protease</fullName>
    </recommendedName>
</protein>
<feature type="domain" description="Peptidase S8/S53" evidence="8">
    <location>
        <begin position="114"/>
        <end position="588"/>
    </location>
</feature>
<dbReference type="InterPro" id="IPR000209">
    <property type="entry name" value="Peptidase_S8/S53_dom"/>
</dbReference>
<feature type="domain" description="Inhibitor I9" evidence="10">
    <location>
        <begin position="2"/>
        <end position="86"/>
    </location>
</feature>
<dbReference type="Pfam" id="PF05922">
    <property type="entry name" value="Inhibitor_I9"/>
    <property type="match status" value="1"/>
</dbReference>
<dbReference type="CDD" id="cd04852">
    <property type="entry name" value="Peptidases_S8_3"/>
    <property type="match status" value="1"/>
</dbReference>
<dbReference type="Gene3D" id="2.60.40.2310">
    <property type="match status" value="1"/>
</dbReference>
<dbReference type="FunFam" id="2.60.40.2310:FF:000001">
    <property type="entry name" value="Subtilisin-like protease SBT1.5"/>
    <property type="match status" value="1"/>
</dbReference>
<evidence type="ECO:0000256" key="1">
    <source>
        <dbReference type="ARBA" id="ARBA00011073"/>
    </source>
</evidence>
<feature type="active site" description="Charge relay system" evidence="6 7">
    <location>
        <position position="123"/>
    </location>
</feature>
<dbReference type="FunFam" id="3.50.30.30:FF:000005">
    <property type="entry name" value="subtilisin-like protease SBT1.5"/>
    <property type="match status" value="1"/>
</dbReference>
<evidence type="ECO:0000259" key="8">
    <source>
        <dbReference type="Pfam" id="PF00082"/>
    </source>
</evidence>
<feature type="active site" description="Charge relay system" evidence="6 7">
    <location>
        <position position="530"/>
    </location>
</feature>
<evidence type="ECO:0000256" key="5">
    <source>
        <dbReference type="ARBA" id="ARBA00022825"/>
    </source>
</evidence>
<keyword evidence="4 7" id="KW-0378">Hydrolase</keyword>